<proteinExistence type="predicted"/>
<protein>
    <submittedName>
        <fullName evidence="1">Uncharacterized protein</fullName>
    </submittedName>
</protein>
<dbReference type="Proteomes" id="UP001369815">
    <property type="component" value="Unassembled WGS sequence"/>
</dbReference>
<evidence type="ECO:0000313" key="2">
    <source>
        <dbReference type="Proteomes" id="UP001369815"/>
    </source>
</evidence>
<evidence type="ECO:0000313" key="1">
    <source>
        <dbReference type="EMBL" id="KAK6951433.1"/>
    </source>
</evidence>
<gene>
    <name evidence="1" type="ORF">Daesc_007968</name>
</gene>
<reference evidence="1 2" key="1">
    <citation type="journal article" date="2024" name="Front Chem Biol">
        <title>Unveiling the potential of Daldinia eschscholtzii MFLUCC 19-0629 through bioactivity and bioinformatics studies for enhanced sustainable agriculture production.</title>
        <authorList>
            <person name="Brooks S."/>
            <person name="Weaver J.A."/>
            <person name="Klomchit A."/>
            <person name="Alharthi S.A."/>
            <person name="Onlamun T."/>
            <person name="Nurani R."/>
            <person name="Vong T.K."/>
            <person name="Alberti F."/>
            <person name="Greco C."/>
        </authorList>
    </citation>
    <scope>NUCLEOTIDE SEQUENCE [LARGE SCALE GENOMIC DNA]</scope>
    <source>
        <strain evidence="1">MFLUCC 19-0629</strain>
    </source>
</reference>
<sequence>MVRKLHVWYRPEPLKTSIGRHADKIESRLEPIFRRYLKYLVEQSPESLVVKYVPSGIPDAPIETVASTRAKEKPDSAENLEFKVLTPAFYSRFVYYAHDFEAIFCELSESNTIWVSNPKLLPRLFVKKQPPAPFQTASYLDYGCFMAIKELRRRPERIERPLTSSQAGPTTQPQKDIRGFRLSSMDGYVLSQEDDKSRRIYRNSVLALFLADRIALGSVDILQLELWVFRFLLAYAVNSLAIHT</sequence>
<name>A0AAX6MG61_9PEZI</name>
<dbReference type="AlphaFoldDB" id="A0AAX6MG61"/>
<accession>A0AAX6MG61</accession>
<dbReference type="EMBL" id="JBANMG010000007">
    <property type="protein sequence ID" value="KAK6951433.1"/>
    <property type="molecule type" value="Genomic_DNA"/>
</dbReference>
<keyword evidence="2" id="KW-1185">Reference proteome</keyword>
<organism evidence="1 2">
    <name type="scientific">Daldinia eschscholtzii</name>
    <dbReference type="NCBI Taxonomy" id="292717"/>
    <lineage>
        <taxon>Eukaryota</taxon>
        <taxon>Fungi</taxon>
        <taxon>Dikarya</taxon>
        <taxon>Ascomycota</taxon>
        <taxon>Pezizomycotina</taxon>
        <taxon>Sordariomycetes</taxon>
        <taxon>Xylariomycetidae</taxon>
        <taxon>Xylariales</taxon>
        <taxon>Hypoxylaceae</taxon>
        <taxon>Daldinia</taxon>
    </lineage>
</organism>
<comment type="caution">
    <text evidence="1">The sequence shown here is derived from an EMBL/GenBank/DDBJ whole genome shotgun (WGS) entry which is preliminary data.</text>
</comment>